<name>A0A371EDB8_MUCPR</name>
<dbReference type="AlphaFoldDB" id="A0A371EDB8"/>
<dbReference type="PANTHER" id="PTHR35046:SF9">
    <property type="entry name" value="RNA-DIRECTED DNA POLYMERASE"/>
    <property type="match status" value="1"/>
</dbReference>
<proteinExistence type="predicted"/>
<sequence length="81" mass="9142">MELYLILGVLLAYSLRKMVMWSHVSIFLILGKVCNMILDGGDCTNVANTILVEKINLQTAKHPRPCKLQWLSNIGEVKVDK</sequence>
<dbReference type="PANTHER" id="PTHR35046">
    <property type="entry name" value="ZINC KNUCKLE (CCHC-TYPE) FAMILY PROTEIN"/>
    <property type="match status" value="1"/>
</dbReference>
<dbReference type="EMBL" id="QJKJ01014585">
    <property type="protein sequence ID" value="RDX64025.1"/>
    <property type="molecule type" value="Genomic_DNA"/>
</dbReference>
<protein>
    <submittedName>
        <fullName evidence="1">Uncharacterized protein</fullName>
    </submittedName>
</protein>
<keyword evidence="2" id="KW-1185">Reference proteome</keyword>
<evidence type="ECO:0000313" key="1">
    <source>
        <dbReference type="EMBL" id="RDX64025.1"/>
    </source>
</evidence>
<organism evidence="1 2">
    <name type="scientific">Mucuna pruriens</name>
    <name type="common">Velvet bean</name>
    <name type="synonym">Dolichos pruriens</name>
    <dbReference type="NCBI Taxonomy" id="157652"/>
    <lineage>
        <taxon>Eukaryota</taxon>
        <taxon>Viridiplantae</taxon>
        <taxon>Streptophyta</taxon>
        <taxon>Embryophyta</taxon>
        <taxon>Tracheophyta</taxon>
        <taxon>Spermatophyta</taxon>
        <taxon>Magnoliopsida</taxon>
        <taxon>eudicotyledons</taxon>
        <taxon>Gunneridae</taxon>
        <taxon>Pentapetalae</taxon>
        <taxon>rosids</taxon>
        <taxon>fabids</taxon>
        <taxon>Fabales</taxon>
        <taxon>Fabaceae</taxon>
        <taxon>Papilionoideae</taxon>
        <taxon>50 kb inversion clade</taxon>
        <taxon>NPAAA clade</taxon>
        <taxon>indigoferoid/millettioid clade</taxon>
        <taxon>Phaseoleae</taxon>
        <taxon>Mucuna</taxon>
    </lineage>
</organism>
<reference evidence="1" key="1">
    <citation type="submission" date="2018-05" db="EMBL/GenBank/DDBJ databases">
        <title>Draft genome of Mucuna pruriens seed.</title>
        <authorList>
            <person name="Nnadi N.E."/>
            <person name="Vos R."/>
            <person name="Hasami M.H."/>
            <person name="Devisetty U.K."/>
            <person name="Aguiy J.C."/>
        </authorList>
    </citation>
    <scope>NUCLEOTIDE SEQUENCE [LARGE SCALE GENOMIC DNA]</scope>
    <source>
        <strain evidence="1">JCA_2017</strain>
    </source>
</reference>
<dbReference type="OrthoDB" id="1747743at2759"/>
<evidence type="ECO:0000313" key="2">
    <source>
        <dbReference type="Proteomes" id="UP000257109"/>
    </source>
</evidence>
<accession>A0A371EDB8</accession>
<dbReference type="Proteomes" id="UP000257109">
    <property type="component" value="Unassembled WGS sequence"/>
</dbReference>
<feature type="non-terminal residue" evidence="1">
    <location>
        <position position="1"/>
    </location>
</feature>
<gene>
    <name evidence="1" type="ORF">CR513_57468</name>
</gene>
<comment type="caution">
    <text evidence="1">The sequence shown here is derived from an EMBL/GenBank/DDBJ whole genome shotgun (WGS) entry which is preliminary data.</text>
</comment>